<protein>
    <submittedName>
        <fullName evidence="1">Uncharacterized protein</fullName>
    </submittedName>
</protein>
<keyword evidence="2" id="KW-1185">Reference proteome</keyword>
<dbReference type="RefSeq" id="WP_059036908.1">
    <property type="nucleotide sequence ID" value="NZ_JAADZU010000015.1"/>
</dbReference>
<evidence type="ECO:0000313" key="2">
    <source>
        <dbReference type="Proteomes" id="UP000466307"/>
    </source>
</evidence>
<sequence length="83" mass="9031">MPSTVRNYAAGAIDGDITELIHQRAAPEEIDKTDLPDSNRGSTFREVVKGVAPVNRSEPPEQWTAGLMAGHRFIHLSVHVIGV</sequence>
<dbReference type="Proteomes" id="UP000466307">
    <property type="component" value="Unassembled WGS sequence"/>
</dbReference>
<evidence type="ECO:0000313" key="1">
    <source>
        <dbReference type="EMBL" id="NDK89280.1"/>
    </source>
</evidence>
<dbReference type="AlphaFoldDB" id="A0A7K3LM08"/>
<accession>A0A7K3LM08</accession>
<proteinExistence type="predicted"/>
<gene>
    <name evidence="1" type="ORF">GYA93_06740</name>
</gene>
<reference evidence="1 2" key="1">
    <citation type="submission" date="2020-01" db="EMBL/GenBank/DDBJ databases">
        <title>Investigation of new actinobacteria for the biodesulphurisation of diesel fuel.</title>
        <authorList>
            <person name="Athi Narayanan S.M."/>
        </authorList>
    </citation>
    <scope>NUCLEOTIDE SEQUENCE [LARGE SCALE GENOMIC DNA]</scope>
    <source>
        <strain evidence="1 2">213E</strain>
    </source>
</reference>
<organism evidence="1 2">
    <name type="scientific">Gordonia desulfuricans</name>
    <dbReference type="NCBI Taxonomy" id="89051"/>
    <lineage>
        <taxon>Bacteria</taxon>
        <taxon>Bacillati</taxon>
        <taxon>Actinomycetota</taxon>
        <taxon>Actinomycetes</taxon>
        <taxon>Mycobacteriales</taxon>
        <taxon>Gordoniaceae</taxon>
        <taxon>Gordonia</taxon>
    </lineage>
</organism>
<dbReference type="EMBL" id="JAADZU010000015">
    <property type="protein sequence ID" value="NDK89280.1"/>
    <property type="molecule type" value="Genomic_DNA"/>
</dbReference>
<comment type="caution">
    <text evidence="1">The sequence shown here is derived from an EMBL/GenBank/DDBJ whole genome shotgun (WGS) entry which is preliminary data.</text>
</comment>
<name>A0A7K3LM08_9ACTN</name>